<dbReference type="EMBL" id="JARJJS010000002">
    <property type="protein sequence ID" value="MDF4025474.1"/>
    <property type="molecule type" value="Genomic_DNA"/>
</dbReference>
<evidence type="ECO:0000256" key="1">
    <source>
        <dbReference type="SAM" id="MobiDB-lite"/>
    </source>
</evidence>
<evidence type="ECO:0000313" key="3">
    <source>
        <dbReference type="Proteomes" id="UP001528850"/>
    </source>
</evidence>
<reference evidence="2 3" key="1">
    <citation type="journal article" date="2024" name="Curr. Microbiol.">
        <title>Luteibacter sahnii sp. nov., A Novel Yellow-Colored Xanthomonadin Pigment Producing Probiotic Bacterium from Healthy Rice Seed Microbiome.</title>
        <authorList>
            <person name="Jaiswal G."/>
            <person name="Rana R."/>
            <person name="Nayak P.K."/>
            <person name="Chouhan R."/>
            <person name="Gandhi S.G."/>
            <person name="Patel H.K."/>
            <person name="Patil P.B."/>
        </authorList>
    </citation>
    <scope>NUCLEOTIDE SEQUENCE [LARGE SCALE GENOMIC DNA]</scope>
    <source>
        <strain evidence="2 3">PPL201</strain>
    </source>
</reference>
<feature type="region of interest" description="Disordered" evidence="1">
    <location>
        <begin position="37"/>
        <end position="71"/>
    </location>
</feature>
<name>A0ABT6BBH0_9GAMM</name>
<protein>
    <submittedName>
        <fullName evidence="2">Uncharacterized protein</fullName>
    </submittedName>
</protein>
<dbReference type="Proteomes" id="UP001528850">
    <property type="component" value="Unassembled WGS sequence"/>
</dbReference>
<gene>
    <name evidence="2" type="ORF">P3W24_10905</name>
</gene>
<organism evidence="2 3">
    <name type="scientific">Luteibacter sahnii</name>
    <dbReference type="NCBI Taxonomy" id="3021977"/>
    <lineage>
        <taxon>Bacteria</taxon>
        <taxon>Pseudomonadati</taxon>
        <taxon>Pseudomonadota</taxon>
        <taxon>Gammaproteobacteria</taxon>
        <taxon>Lysobacterales</taxon>
        <taxon>Rhodanobacteraceae</taxon>
        <taxon>Luteibacter</taxon>
    </lineage>
</organism>
<proteinExistence type="predicted"/>
<feature type="compositionally biased region" description="Gly residues" evidence="1">
    <location>
        <begin position="49"/>
        <end position="59"/>
    </location>
</feature>
<evidence type="ECO:0000313" key="2">
    <source>
        <dbReference type="EMBL" id="MDF4025474.1"/>
    </source>
</evidence>
<keyword evidence="3" id="KW-1185">Reference proteome</keyword>
<comment type="caution">
    <text evidence="2">The sequence shown here is derived from an EMBL/GenBank/DDBJ whole genome shotgun (WGS) entry which is preliminary data.</text>
</comment>
<sequence>MSSNKDALAEATRQMQQIARDLSALALRLQVPDRQGNVDLQGSYVPAPGAGGGSGGGSPAPGPGPAPSGKYCPNCGTFVRF</sequence>
<accession>A0ABT6BBH0</accession>